<evidence type="ECO:0000313" key="2">
    <source>
        <dbReference type="EMBL" id="CAB4182487.1"/>
    </source>
</evidence>
<sequence length="99" mass="11548">MNIIKYFKHQYLADFEGVFHNQISISNEQITISITLAQFLEFVPDYVLPSGYQQRDYVQDQYNKLYTPDESVVEDIVPWPEGDVYIANAQNYIPVPPVD</sequence>
<dbReference type="EMBL" id="LR797029">
    <property type="protein sequence ID" value="CAB4182487.1"/>
    <property type="molecule type" value="Genomic_DNA"/>
</dbReference>
<name>A0A6J5MFS1_9CAUD</name>
<dbReference type="EMBL" id="LR796424">
    <property type="protein sequence ID" value="CAB4143970.1"/>
    <property type="molecule type" value="Genomic_DNA"/>
</dbReference>
<proteinExistence type="predicted"/>
<reference evidence="1" key="1">
    <citation type="submission" date="2020-04" db="EMBL/GenBank/DDBJ databases">
        <authorList>
            <person name="Chiriac C."/>
            <person name="Salcher M."/>
            <person name="Ghai R."/>
            <person name="Kavagutti S V."/>
        </authorList>
    </citation>
    <scope>NUCLEOTIDE SEQUENCE</scope>
</reference>
<protein>
    <submittedName>
        <fullName evidence="1">Uncharacterized protein</fullName>
    </submittedName>
</protein>
<gene>
    <name evidence="2" type="ORF">UFOVP1089_5</name>
    <name evidence="3" type="ORF">UFOVP1443_24</name>
    <name evidence="1" type="ORF">UFOVP459_4</name>
</gene>
<evidence type="ECO:0000313" key="1">
    <source>
        <dbReference type="EMBL" id="CAB4143970.1"/>
    </source>
</evidence>
<organism evidence="1">
    <name type="scientific">uncultured Caudovirales phage</name>
    <dbReference type="NCBI Taxonomy" id="2100421"/>
    <lineage>
        <taxon>Viruses</taxon>
        <taxon>Duplodnaviria</taxon>
        <taxon>Heunggongvirae</taxon>
        <taxon>Uroviricota</taxon>
        <taxon>Caudoviricetes</taxon>
        <taxon>Peduoviridae</taxon>
        <taxon>Maltschvirus</taxon>
        <taxon>Maltschvirus maltsch</taxon>
    </lineage>
</organism>
<accession>A0A6J5MFS1</accession>
<evidence type="ECO:0000313" key="3">
    <source>
        <dbReference type="EMBL" id="CAB4212562.1"/>
    </source>
</evidence>
<dbReference type="EMBL" id="LR797389">
    <property type="protein sequence ID" value="CAB4212562.1"/>
    <property type="molecule type" value="Genomic_DNA"/>
</dbReference>